<organism evidence="1 2">
    <name type="scientific">Potamilus streckersoni</name>
    <dbReference type="NCBI Taxonomy" id="2493646"/>
    <lineage>
        <taxon>Eukaryota</taxon>
        <taxon>Metazoa</taxon>
        <taxon>Spiralia</taxon>
        <taxon>Lophotrochozoa</taxon>
        <taxon>Mollusca</taxon>
        <taxon>Bivalvia</taxon>
        <taxon>Autobranchia</taxon>
        <taxon>Heteroconchia</taxon>
        <taxon>Palaeoheterodonta</taxon>
        <taxon>Unionida</taxon>
        <taxon>Unionoidea</taxon>
        <taxon>Unionidae</taxon>
        <taxon>Ambleminae</taxon>
        <taxon>Lampsilini</taxon>
        <taxon>Potamilus</taxon>
    </lineage>
</organism>
<sequence length="64" mass="7215">GNDAADLAAKQGLTITDIHYIAPSVSEIYSIIRSFCNKQWQSNWTNSTNGRFLHHIQPTVIRQS</sequence>
<feature type="non-terminal residue" evidence="1">
    <location>
        <position position="64"/>
    </location>
</feature>
<evidence type="ECO:0000313" key="1">
    <source>
        <dbReference type="EMBL" id="KAK3600976.1"/>
    </source>
</evidence>
<dbReference type="Proteomes" id="UP001195483">
    <property type="component" value="Unassembled WGS sequence"/>
</dbReference>
<reference evidence="1" key="3">
    <citation type="submission" date="2023-05" db="EMBL/GenBank/DDBJ databases">
        <authorList>
            <person name="Smith C.H."/>
        </authorList>
    </citation>
    <scope>NUCLEOTIDE SEQUENCE</scope>
    <source>
        <strain evidence="1">CHS0354</strain>
        <tissue evidence="1">Mantle</tissue>
    </source>
</reference>
<feature type="non-terminal residue" evidence="1">
    <location>
        <position position="1"/>
    </location>
</feature>
<protein>
    <submittedName>
        <fullName evidence="1">Uncharacterized protein</fullName>
    </submittedName>
</protein>
<keyword evidence="2" id="KW-1185">Reference proteome</keyword>
<reference evidence="1" key="2">
    <citation type="journal article" date="2021" name="Genome Biol. Evol.">
        <title>Developing a high-quality reference genome for a parasitic bivalve with doubly uniparental inheritance (Bivalvia: Unionida).</title>
        <authorList>
            <person name="Smith C.H."/>
        </authorList>
    </citation>
    <scope>NUCLEOTIDE SEQUENCE</scope>
    <source>
        <strain evidence="1">CHS0354</strain>
        <tissue evidence="1">Mantle</tissue>
    </source>
</reference>
<name>A0AAE0W4B0_9BIVA</name>
<gene>
    <name evidence="1" type="ORF">CHS0354_008086</name>
</gene>
<accession>A0AAE0W4B0</accession>
<dbReference type="AlphaFoldDB" id="A0AAE0W4B0"/>
<comment type="caution">
    <text evidence="1">The sequence shown here is derived from an EMBL/GenBank/DDBJ whole genome shotgun (WGS) entry which is preliminary data.</text>
</comment>
<proteinExistence type="predicted"/>
<evidence type="ECO:0000313" key="2">
    <source>
        <dbReference type="Proteomes" id="UP001195483"/>
    </source>
</evidence>
<dbReference type="EMBL" id="JAEAOA010000546">
    <property type="protein sequence ID" value="KAK3600976.1"/>
    <property type="molecule type" value="Genomic_DNA"/>
</dbReference>
<reference evidence="1" key="1">
    <citation type="journal article" date="2021" name="Genome Biol. Evol.">
        <title>A High-Quality Reference Genome for a Parasitic Bivalve with Doubly Uniparental Inheritance (Bivalvia: Unionida).</title>
        <authorList>
            <person name="Smith C.H."/>
        </authorList>
    </citation>
    <scope>NUCLEOTIDE SEQUENCE</scope>
    <source>
        <strain evidence="1">CHS0354</strain>
    </source>
</reference>